<keyword evidence="5" id="KW-1185">Reference proteome</keyword>
<evidence type="ECO:0000259" key="3">
    <source>
        <dbReference type="Pfam" id="PF01073"/>
    </source>
</evidence>
<dbReference type="GO" id="GO:0006694">
    <property type="term" value="P:steroid biosynthetic process"/>
    <property type="evidence" value="ECO:0007669"/>
    <property type="project" value="InterPro"/>
</dbReference>
<dbReference type="InterPro" id="IPR036291">
    <property type="entry name" value="NAD(P)-bd_dom_sf"/>
</dbReference>
<dbReference type="VEuPathDB" id="FungiDB:AeMF1_010875"/>
<evidence type="ECO:0000256" key="1">
    <source>
        <dbReference type="ARBA" id="ARBA00009219"/>
    </source>
</evidence>
<dbReference type="InterPro" id="IPR002225">
    <property type="entry name" value="3Beta_OHSteriod_DH/Estase"/>
</dbReference>
<reference evidence="4 5" key="1">
    <citation type="submission" date="2019-07" db="EMBL/GenBank/DDBJ databases">
        <title>Genomics analysis of Aphanomyces spp. identifies a new class of oomycete effector associated with host adaptation.</title>
        <authorList>
            <person name="Gaulin E."/>
        </authorList>
    </citation>
    <scope>NUCLEOTIDE SEQUENCE [LARGE SCALE GENOMIC DNA]</scope>
    <source>
        <strain evidence="4 5">ATCC 201684</strain>
    </source>
</reference>
<dbReference type="PANTHER" id="PTHR43245">
    <property type="entry name" value="BIFUNCTIONAL POLYMYXIN RESISTANCE PROTEIN ARNA"/>
    <property type="match status" value="1"/>
</dbReference>
<name>A0A6G0X8W8_9STRA</name>
<evidence type="ECO:0000313" key="5">
    <source>
        <dbReference type="Proteomes" id="UP000481153"/>
    </source>
</evidence>
<dbReference type="Gene3D" id="3.40.50.720">
    <property type="entry name" value="NAD(P)-binding Rossmann-like Domain"/>
    <property type="match status" value="1"/>
</dbReference>
<accession>A0A6G0X8W8</accession>
<dbReference type="Pfam" id="PF01073">
    <property type="entry name" value="3Beta_HSD"/>
    <property type="match status" value="1"/>
</dbReference>
<dbReference type="InterPro" id="IPR050177">
    <property type="entry name" value="Lipid_A_modif_metabolic_enz"/>
</dbReference>
<dbReference type="AlphaFoldDB" id="A0A6G0X8W8"/>
<organism evidence="4 5">
    <name type="scientific">Aphanomyces euteiches</name>
    <dbReference type="NCBI Taxonomy" id="100861"/>
    <lineage>
        <taxon>Eukaryota</taxon>
        <taxon>Sar</taxon>
        <taxon>Stramenopiles</taxon>
        <taxon>Oomycota</taxon>
        <taxon>Saprolegniomycetes</taxon>
        <taxon>Saprolegniales</taxon>
        <taxon>Verrucalvaceae</taxon>
        <taxon>Aphanomyces</taxon>
    </lineage>
</organism>
<evidence type="ECO:0000313" key="4">
    <source>
        <dbReference type="EMBL" id="KAF0736491.1"/>
    </source>
</evidence>
<feature type="domain" description="3-beta hydroxysteroid dehydrogenase/isomerase" evidence="3">
    <location>
        <begin position="55"/>
        <end position="295"/>
    </location>
</feature>
<protein>
    <recommendedName>
        <fullName evidence="3">3-beta hydroxysteroid dehydrogenase/isomerase domain-containing protein</fullName>
    </recommendedName>
</protein>
<dbReference type="PANTHER" id="PTHR43245:SF51">
    <property type="entry name" value="SHORT CHAIN DEHYDROGENASE_REDUCTASE FAMILY 42E, MEMBER 2"/>
    <property type="match status" value="1"/>
</dbReference>
<evidence type="ECO:0000256" key="2">
    <source>
        <dbReference type="ARBA" id="ARBA00023002"/>
    </source>
</evidence>
<dbReference type="EMBL" id="VJMJ01000089">
    <property type="protein sequence ID" value="KAF0736491.1"/>
    <property type="molecule type" value="Genomic_DNA"/>
</dbReference>
<keyword evidence="2" id="KW-0560">Oxidoreductase</keyword>
<comment type="caution">
    <text evidence="4">The sequence shown here is derived from an EMBL/GenBank/DDBJ whole genome shotgun (WGS) entry which is preliminary data.</text>
</comment>
<dbReference type="SUPFAM" id="SSF51735">
    <property type="entry name" value="NAD(P)-binding Rossmann-fold domains"/>
    <property type="match status" value="1"/>
</dbReference>
<comment type="similarity">
    <text evidence="1">Belongs to the 3-beta-HSD family.</text>
</comment>
<proteinExistence type="inferred from homology"/>
<dbReference type="Proteomes" id="UP000481153">
    <property type="component" value="Unassembled WGS sequence"/>
</dbReference>
<sequence length="404" mass="43952">MSLVVAGGVAAAGVGLFALKQHNDKANIKRFTKPDLVLDVRQSTVAPSSDRCTVLVTGGNGFLGSHIVRQLIEKAQYNVIVFDISLPKSEVLHPEVTYVQGNLLQPDHIRGALEVFKAFDISVETVIHAASLVPALEVTYALSEAVNVQGTQNVLDACAALKVSSLIYTSSVTVVLSPDELVTRKASEDTLGYPRHNIDTYSRTKAAAEKKILAANSAEFTTCSLRPSSIFGKGTVLSDLCMKGDPANVIVGDGKCFNDYVPVEDVANAHVLALQALQTPEGQERLGGQAYFIGGDEENEVRWFQGIGTHGRTDPSLTHWEHPPPNQVPFWLIEVLGWLNEIVFALTGYVILNNQLNASSLQFMKRTFTFSIAKAKRDFGYVPRHTVAEKIALLVDDYTKAKSE</sequence>
<dbReference type="GO" id="GO:0016616">
    <property type="term" value="F:oxidoreductase activity, acting on the CH-OH group of donors, NAD or NADP as acceptor"/>
    <property type="evidence" value="ECO:0007669"/>
    <property type="project" value="InterPro"/>
</dbReference>
<gene>
    <name evidence="4" type="ORF">Ae201684_007502</name>
</gene>